<evidence type="ECO:0000256" key="1">
    <source>
        <dbReference type="PROSITE-ProRule" id="PRU00339"/>
    </source>
</evidence>
<protein>
    <submittedName>
        <fullName evidence="2">Tetratricopeptide repeat protein</fullName>
    </submittedName>
</protein>
<comment type="caution">
    <text evidence="2">The sequence shown here is derived from an EMBL/GenBank/DDBJ whole genome shotgun (WGS) entry which is preliminary data.</text>
</comment>
<dbReference type="EMBL" id="JAMPKK010000074">
    <property type="protein sequence ID" value="MEP0867523.1"/>
    <property type="molecule type" value="Genomic_DNA"/>
</dbReference>
<organism evidence="2 3">
    <name type="scientific">Funiculus sociatus GB2-A5</name>
    <dbReference type="NCBI Taxonomy" id="2933946"/>
    <lineage>
        <taxon>Bacteria</taxon>
        <taxon>Bacillati</taxon>
        <taxon>Cyanobacteriota</taxon>
        <taxon>Cyanophyceae</taxon>
        <taxon>Coleofasciculales</taxon>
        <taxon>Coleofasciculaceae</taxon>
        <taxon>Funiculus</taxon>
    </lineage>
</organism>
<dbReference type="Pfam" id="PF13424">
    <property type="entry name" value="TPR_12"/>
    <property type="match status" value="1"/>
</dbReference>
<dbReference type="SUPFAM" id="SSF48452">
    <property type="entry name" value="TPR-like"/>
    <property type="match status" value="2"/>
</dbReference>
<name>A0ABV0JVP6_9CYAN</name>
<feature type="repeat" description="TPR" evidence="1">
    <location>
        <begin position="378"/>
        <end position="411"/>
    </location>
</feature>
<gene>
    <name evidence="2" type="ORF">NDI37_24025</name>
</gene>
<evidence type="ECO:0000313" key="2">
    <source>
        <dbReference type="EMBL" id="MEP0867523.1"/>
    </source>
</evidence>
<evidence type="ECO:0000313" key="3">
    <source>
        <dbReference type="Proteomes" id="UP001442494"/>
    </source>
</evidence>
<accession>A0ABV0JVP6</accession>
<dbReference type="SMART" id="SM00028">
    <property type="entry name" value="TPR"/>
    <property type="match status" value="5"/>
</dbReference>
<keyword evidence="3" id="KW-1185">Reference proteome</keyword>
<feature type="repeat" description="TPR" evidence="1">
    <location>
        <begin position="338"/>
        <end position="371"/>
    </location>
</feature>
<dbReference type="RefSeq" id="WP_190425441.1">
    <property type="nucleotide sequence ID" value="NZ_JAMPKK010000074.1"/>
</dbReference>
<dbReference type="Proteomes" id="UP001442494">
    <property type="component" value="Unassembled WGS sequence"/>
</dbReference>
<reference evidence="2 3" key="1">
    <citation type="submission" date="2022-04" db="EMBL/GenBank/DDBJ databases">
        <title>Positive selection, recombination, and allopatry shape intraspecific diversity of widespread and dominant cyanobacteria.</title>
        <authorList>
            <person name="Wei J."/>
            <person name="Shu W."/>
            <person name="Hu C."/>
        </authorList>
    </citation>
    <scope>NUCLEOTIDE SEQUENCE [LARGE SCALE GENOMIC DNA]</scope>
    <source>
        <strain evidence="2 3">GB2-A5</strain>
    </source>
</reference>
<proteinExistence type="predicted"/>
<dbReference type="PANTHER" id="PTHR10098:SF108">
    <property type="entry name" value="TETRATRICOPEPTIDE REPEAT PROTEIN 28"/>
    <property type="match status" value="1"/>
</dbReference>
<dbReference type="PROSITE" id="PS50005">
    <property type="entry name" value="TPR"/>
    <property type="match status" value="2"/>
</dbReference>
<dbReference type="PANTHER" id="PTHR10098">
    <property type="entry name" value="RAPSYN-RELATED"/>
    <property type="match status" value="1"/>
</dbReference>
<dbReference type="Gene3D" id="1.25.40.10">
    <property type="entry name" value="Tetratricopeptide repeat domain"/>
    <property type="match status" value="2"/>
</dbReference>
<dbReference type="InterPro" id="IPR011990">
    <property type="entry name" value="TPR-like_helical_dom_sf"/>
</dbReference>
<dbReference type="InterPro" id="IPR019734">
    <property type="entry name" value="TPR_rpt"/>
</dbReference>
<keyword evidence="1" id="KW-0802">TPR repeat</keyword>
<sequence>MAQVWYKQRPSKALFLGITALFLLCSGSVGWAAEDDKPKINPLEITTPDPLLPSPPVERPATPQEIRLLREALDDLNAQATEQLKAGNAPAAFEIWYREVRLRRSLGTVEEVQALGRIGDIAWTNNQKADLQIITQRLQTIRAEALGKPIRKNEKRPLGTADVPASVTDVTPENAELLQALGQAYQQIRLPGEAVEIYQLILADARQRQDAATEEATLKTIAQGHMSWFDYPKAAAAYEELLVLASQKGDRVSEVVYLQQLAYIYDKVKQPENSLKFKQQLLQNYLTDPQAANQIPAIKIAIADDYQALNPPNPDAASQNYQEAYNLAWTLQQFASASEALKKLGDLYRNYKKPEFALQVYQVLLQVDQQSYNYYNLMNTYDQMGQIYLERGDMEQAKTAFQQGLELAKSLKYQENYFVTQIERVSKQD</sequence>